<protein>
    <submittedName>
        <fullName evidence="2">Uncharacterized protein</fullName>
    </submittedName>
</protein>
<organism evidence="2 3">
    <name type="scientific">Corchorus capsularis</name>
    <name type="common">Jute</name>
    <dbReference type="NCBI Taxonomy" id="210143"/>
    <lineage>
        <taxon>Eukaryota</taxon>
        <taxon>Viridiplantae</taxon>
        <taxon>Streptophyta</taxon>
        <taxon>Embryophyta</taxon>
        <taxon>Tracheophyta</taxon>
        <taxon>Spermatophyta</taxon>
        <taxon>Magnoliopsida</taxon>
        <taxon>eudicotyledons</taxon>
        <taxon>Gunneridae</taxon>
        <taxon>Pentapetalae</taxon>
        <taxon>rosids</taxon>
        <taxon>malvids</taxon>
        <taxon>Malvales</taxon>
        <taxon>Malvaceae</taxon>
        <taxon>Grewioideae</taxon>
        <taxon>Apeibeae</taxon>
        <taxon>Corchorus</taxon>
    </lineage>
</organism>
<name>A0A1R3G2F4_COCAP</name>
<keyword evidence="3" id="KW-1185">Reference proteome</keyword>
<accession>A0A1R3G2F4</accession>
<feature type="region of interest" description="Disordered" evidence="1">
    <location>
        <begin position="1"/>
        <end position="29"/>
    </location>
</feature>
<proteinExistence type="predicted"/>
<evidence type="ECO:0000313" key="3">
    <source>
        <dbReference type="Proteomes" id="UP000188268"/>
    </source>
</evidence>
<sequence length="42" mass="4589">MRAGERKVKPSPARAKLESAKGSSCGKRSEAEGCIWDLKIKE</sequence>
<evidence type="ECO:0000313" key="2">
    <source>
        <dbReference type="EMBL" id="OMO52254.1"/>
    </source>
</evidence>
<gene>
    <name evidence="2" type="ORF">CCACVL1_29292</name>
</gene>
<dbReference type="Proteomes" id="UP000188268">
    <property type="component" value="Unassembled WGS sequence"/>
</dbReference>
<evidence type="ECO:0000256" key="1">
    <source>
        <dbReference type="SAM" id="MobiDB-lite"/>
    </source>
</evidence>
<dbReference type="Gramene" id="OMO52254">
    <property type="protein sequence ID" value="OMO52254"/>
    <property type="gene ID" value="CCACVL1_29292"/>
</dbReference>
<dbReference type="EMBL" id="AWWV01015532">
    <property type="protein sequence ID" value="OMO52254.1"/>
    <property type="molecule type" value="Genomic_DNA"/>
</dbReference>
<comment type="caution">
    <text evidence="2">The sequence shown here is derived from an EMBL/GenBank/DDBJ whole genome shotgun (WGS) entry which is preliminary data.</text>
</comment>
<dbReference type="AlphaFoldDB" id="A0A1R3G2F4"/>
<reference evidence="2 3" key="1">
    <citation type="submission" date="2013-09" db="EMBL/GenBank/DDBJ databases">
        <title>Corchorus capsularis genome sequencing.</title>
        <authorList>
            <person name="Alam M."/>
            <person name="Haque M.S."/>
            <person name="Islam M.S."/>
            <person name="Emdad E.M."/>
            <person name="Islam M.M."/>
            <person name="Ahmed B."/>
            <person name="Halim A."/>
            <person name="Hossen Q.M.M."/>
            <person name="Hossain M.Z."/>
            <person name="Ahmed R."/>
            <person name="Khan M.M."/>
            <person name="Islam R."/>
            <person name="Rashid M.M."/>
            <person name="Khan S.A."/>
            <person name="Rahman M.S."/>
            <person name="Alam M."/>
        </authorList>
    </citation>
    <scope>NUCLEOTIDE SEQUENCE [LARGE SCALE GENOMIC DNA]</scope>
    <source>
        <strain evidence="3">cv. CVL-1</strain>
        <tissue evidence="2">Whole seedling</tissue>
    </source>
</reference>